<dbReference type="RefSeq" id="WP_190866452.1">
    <property type="nucleotide sequence ID" value="NZ_JACXIY010000041.1"/>
</dbReference>
<evidence type="ECO:0000313" key="11">
    <source>
        <dbReference type="Proteomes" id="UP000632125"/>
    </source>
</evidence>
<dbReference type="AlphaFoldDB" id="A0A927H8H1"/>
<keyword evidence="4" id="KW-0732">Signal</keyword>
<keyword evidence="3" id="KW-0309">Germination</keyword>
<dbReference type="Pfam" id="PF05504">
    <property type="entry name" value="Spore_GerAC"/>
    <property type="match status" value="1"/>
</dbReference>
<gene>
    <name evidence="10" type="ORF">IDH41_26190</name>
</gene>
<dbReference type="InterPro" id="IPR046953">
    <property type="entry name" value="Spore_GerAC-like_C"/>
</dbReference>
<keyword evidence="7" id="KW-0449">Lipoprotein</keyword>
<dbReference type="InterPro" id="IPR057336">
    <property type="entry name" value="GerAC_N"/>
</dbReference>
<organism evidence="10 11">
    <name type="scientific">Paenibacillus arenilitoris</name>
    <dbReference type="NCBI Taxonomy" id="2772299"/>
    <lineage>
        <taxon>Bacteria</taxon>
        <taxon>Bacillati</taxon>
        <taxon>Bacillota</taxon>
        <taxon>Bacilli</taxon>
        <taxon>Bacillales</taxon>
        <taxon>Paenibacillaceae</taxon>
        <taxon>Paenibacillus</taxon>
    </lineage>
</organism>
<keyword evidence="6" id="KW-0564">Palmitate</keyword>
<dbReference type="InterPro" id="IPR038501">
    <property type="entry name" value="Spore_GerAC_C_sf"/>
</dbReference>
<evidence type="ECO:0000259" key="9">
    <source>
        <dbReference type="Pfam" id="PF25198"/>
    </source>
</evidence>
<dbReference type="NCBIfam" id="TIGR02887">
    <property type="entry name" value="spore_ger_x_C"/>
    <property type="match status" value="1"/>
</dbReference>
<dbReference type="GO" id="GO:0016020">
    <property type="term" value="C:membrane"/>
    <property type="evidence" value="ECO:0007669"/>
    <property type="project" value="UniProtKB-SubCell"/>
</dbReference>
<comment type="similarity">
    <text evidence="2">Belongs to the GerABKC lipoprotein family.</text>
</comment>
<feature type="domain" description="Spore germination protein N-terminal" evidence="9">
    <location>
        <begin position="22"/>
        <end position="197"/>
    </location>
</feature>
<accession>A0A927H8H1</accession>
<dbReference type="Proteomes" id="UP000632125">
    <property type="component" value="Unassembled WGS sequence"/>
</dbReference>
<dbReference type="InterPro" id="IPR008844">
    <property type="entry name" value="Spore_GerAC-like"/>
</dbReference>
<evidence type="ECO:0000256" key="6">
    <source>
        <dbReference type="ARBA" id="ARBA00023139"/>
    </source>
</evidence>
<feature type="domain" description="Spore germination GerAC-like C-terminal" evidence="8">
    <location>
        <begin position="211"/>
        <end position="374"/>
    </location>
</feature>
<evidence type="ECO:0000256" key="4">
    <source>
        <dbReference type="ARBA" id="ARBA00022729"/>
    </source>
</evidence>
<comment type="caution">
    <text evidence="10">The sequence shown here is derived from an EMBL/GenBank/DDBJ whole genome shotgun (WGS) entry which is preliminary data.</text>
</comment>
<protein>
    <submittedName>
        <fullName evidence="10">Ger(X)C family spore germination protein</fullName>
    </submittedName>
</protein>
<dbReference type="GO" id="GO:0009847">
    <property type="term" value="P:spore germination"/>
    <property type="evidence" value="ECO:0007669"/>
    <property type="project" value="InterPro"/>
</dbReference>
<evidence type="ECO:0000256" key="7">
    <source>
        <dbReference type="ARBA" id="ARBA00023288"/>
    </source>
</evidence>
<reference evidence="10" key="1">
    <citation type="submission" date="2020-09" db="EMBL/GenBank/DDBJ databases">
        <title>A novel bacterium of genus Paenibacillus, isolated from South China Sea.</title>
        <authorList>
            <person name="Huang H."/>
            <person name="Mo K."/>
            <person name="Hu Y."/>
        </authorList>
    </citation>
    <scope>NUCLEOTIDE SEQUENCE</scope>
    <source>
        <strain evidence="10">IB182493</strain>
    </source>
</reference>
<evidence type="ECO:0000256" key="5">
    <source>
        <dbReference type="ARBA" id="ARBA00023136"/>
    </source>
</evidence>
<keyword evidence="5" id="KW-0472">Membrane</keyword>
<name>A0A927H8H1_9BACL</name>
<proteinExistence type="inferred from homology"/>
<evidence type="ECO:0000313" key="10">
    <source>
        <dbReference type="EMBL" id="MBD2872075.1"/>
    </source>
</evidence>
<dbReference type="Pfam" id="PF25198">
    <property type="entry name" value="Spore_GerAC_N"/>
    <property type="match status" value="1"/>
</dbReference>
<dbReference type="EMBL" id="JACXIY010000041">
    <property type="protein sequence ID" value="MBD2872075.1"/>
    <property type="molecule type" value="Genomic_DNA"/>
</dbReference>
<evidence type="ECO:0000256" key="2">
    <source>
        <dbReference type="ARBA" id="ARBA00007886"/>
    </source>
</evidence>
<evidence type="ECO:0000259" key="8">
    <source>
        <dbReference type="Pfam" id="PF05504"/>
    </source>
</evidence>
<sequence length="388" mass="43549">MKWKVSILMLVFLLILSGCWNKEELDEAGFVMAVALDRGKKEPIDMTTQMYRPVTGGSSKGKGASPKSSSLLIKTSNSSIFEAVRDIPLHLGRKAQWSHMRILLIGEELARTTDIGELIDFFYRDHEPRHTVSILITSGRADRILSRQPVIEQTTGQQIALTQQFSLRNSAKSLDTTLLDLALQMNAPHNDTAVAYVYEDKRAEDKFVTAGLALVKKGKLTGVLPSKKVEGLVMLINQYKSGIIEIACPGQSRRTESMEVLDLKTKLKPKEKDGKVNVKVKTVVRGATGELRCTEIKTREDEEKFVRKMEEEIKKQMSESIRYLQLKKTDIIGIGNMLYRANPKQWETMKGTWDRQFAETTFELEVKVTLVTTGTVINKPAVSGDGNK</sequence>
<dbReference type="PANTHER" id="PTHR35789:SF1">
    <property type="entry name" value="SPORE GERMINATION PROTEIN B3"/>
    <property type="match status" value="1"/>
</dbReference>
<dbReference type="PANTHER" id="PTHR35789">
    <property type="entry name" value="SPORE GERMINATION PROTEIN B3"/>
    <property type="match status" value="1"/>
</dbReference>
<comment type="subcellular location">
    <subcellularLocation>
        <location evidence="1">Membrane</location>
        <topology evidence="1">Lipid-anchor</topology>
    </subcellularLocation>
</comment>
<keyword evidence="11" id="KW-1185">Reference proteome</keyword>
<evidence type="ECO:0000256" key="3">
    <source>
        <dbReference type="ARBA" id="ARBA00022544"/>
    </source>
</evidence>
<dbReference type="Gene3D" id="3.30.300.210">
    <property type="entry name" value="Nutrient germinant receptor protein C, domain 3"/>
    <property type="match status" value="1"/>
</dbReference>
<dbReference type="PROSITE" id="PS51257">
    <property type="entry name" value="PROKAR_LIPOPROTEIN"/>
    <property type="match status" value="1"/>
</dbReference>
<evidence type="ECO:0000256" key="1">
    <source>
        <dbReference type="ARBA" id="ARBA00004635"/>
    </source>
</evidence>